<protein>
    <submittedName>
        <fullName evidence="6">C40 family peptidase</fullName>
    </submittedName>
</protein>
<keyword evidence="7" id="KW-1185">Reference proteome</keyword>
<dbReference type="InterPro" id="IPR000064">
    <property type="entry name" value="NLP_P60_dom"/>
</dbReference>
<dbReference type="PANTHER" id="PTHR47053">
    <property type="entry name" value="MUREIN DD-ENDOPEPTIDASE MEPH-RELATED"/>
    <property type="match status" value="1"/>
</dbReference>
<feature type="domain" description="NlpC/P60" evidence="5">
    <location>
        <begin position="75"/>
        <end position="196"/>
    </location>
</feature>
<dbReference type="InterPro" id="IPR051202">
    <property type="entry name" value="Peptidase_C40"/>
</dbReference>
<evidence type="ECO:0000256" key="4">
    <source>
        <dbReference type="ARBA" id="ARBA00022807"/>
    </source>
</evidence>
<evidence type="ECO:0000256" key="2">
    <source>
        <dbReference type="ARBA" id="ARBA00022670"/>
    </source>
</evidence>
<organism evidence="6 7">
    <name type="scientific">Steroidobacter flavus</name>
    <dbReference type="NCBI Taxonomy" id="1842136"/>
    <lineage>
        <taxon>Bacteria</taxon>
        <taxon>Pseudomonadati</taxon>
        <taxon>Pseudomonadota</taxon>
        <taxon>Gammaproteobacteria</taxon>
        <taxon>Steroidobacterales</taxon>
        <taxon>Steroidobacteraceae</taxon>
        <taxon>Steroidobacter</taxon>
    </lineage>
</organism>
<sequence length="196" mass="20890">MNRTQVFTSSAVRAARPHAIAGEGAGAITARLAFPALYLSLVAASLTLQGCAVPQPYVSPTPTTSTVRPPVAPATTVGNEVAIRAISLLGSPYEWGGNGPTTFDCSGLVRFIHDQLGIFAPRTAAEQYSAATPVPLNELEPGDLLFFRIKGRISHVAIYTGEGRFVHAPQTGRPVELRMLDDDFYRPRLAGAGRLF</sequence>
<evidence type="ECO:0000313" key="7">
    <source>
        <dbReference type="Proteomes" id="UP001595904"/>
    </source>
</evidence>
<gene>
    <name evidence="6" type="ORF">ACFPN2_11185</name>
</gene>
<name>A0ABV8SPX8_9GAMM</name>
<dbReference type="Pfam" id="PF00877">
    <property type="entry name" value="NLPC_P60"/>
    <property type="match status" value="1"/>
</dbReference>
<reference evidence="7" key="1">
    <citation type="journal article" date="2019" name="Int. J. Syst. Evol. Microbiol.">
        <title>The Global Catalogue of Microorganisms (GCM) 10K type strain sequencing project: providing services to taxonomists for standard genome sequencing and annotation.</title>
        <authorList>
            <consortium name="The Broad Institute Genomics Platform"/>
            <consortium name="The Broad Institute Genome Sequencing Center for Infectious Disease"/>
            <person name="Wu L."/>
            <person name="Ma J."/>
        </authorList>
    </citation>
    <scope>NUCLEOTIDE SEQUENCE [LARGE SCALE GENOMIC DNA]</scope>
    <source>
        <strain evidence="7">CGMCC 1.10759</strain>
    </source>
</reference>
<accession>A0ABV8SPX8</accession>
<keyword evidence="3" id="KW-0378">Hydrolase</keyword>
<dbReference type="EMBL" id="JBHSDU010000003">
    <property type="protein sequence ID" value="MFC4309643.1"/>
    <property type="molecule type" value="Genomic_DNA"/>
</dbReference>
<keyword evidence="2" id="KW-0645">Protease</keyword>
<dbReference type="Gene3D" id="3.90.1720.10">
    <property type="entry name" value="endopeptidase domain like (from Nostoc punctiforme)"/>
    <property type="match status" value="1"/>
</dbReference>
<dbReference type="PANTHER" id="PTHR47053:SF1">
    <property type="entry name" value="MUREIN DD-ENDOPEPTIDASE MEPH-RELATED"/>
    <property type="match status" value="1"/>
</dbReference>
<keyword evidence="4" id="KW-0788">Thiol protease</keyword>
<evidence type="ECO:0000256" key="3">
    <source>
        <dbReference type="ARBA" id="ARBA00022801"/>
    </source>
</evidence>
<comment type="similarity">
    <text evidence="1">Belongs to the peptidase C40 family.</text>
</comment>
<dbReference type="InterPro" id="IPR038765">
    <property type="entry name" value="Papain-like_cys_pep_sf"/>
</dbReference>
<dbReference type="PROSITE" id="PS51935">
    <property type="entry name" value="NLPC_P60"/>
    <property type="match status" value="1"/>
</dbReference>
<evidence type="ECO:0000259" key="5">
    <source>
        <dbReference type="PROSITE" id="PS51935"/>
    </source>
</evidence>
<proteinExistence type="inferred from homology"/>
<dbReference type="Proteomes" id="UP001595904">
    <property type="component" value="Unassembled WGS sequence"/>
</dbReference>
<dbReference type="SUPFAM" id="SSF54001">
    <property type="entry name" value="Cysteine proteinases"/>
    <property type="match status" value="1"/>
</dbReference>
<evidence type="ECO:0000256" key="1">
    <source>
        <dbReference type="ARBA" id="ARBA00007074"/>
    </source>
</evidence>
<comment type="caution">
    <text evidence="6">The sequence shown here is derived from an EMBL/GenBank/DDBJ whole genome shotgun (WGS) entry which is preliminary data.</text>
</comment>
<dbReference type="RefSeq" id="WP_380596683.1">
    <property type="nucleotide sequence ID" value="NZ_JBHSDU010000003.1"/>
</dbReference>
<evidence type="ECO:0000313" key="6">
    <source>
        <dbReference type="EMBL" id="MFC4309643.1"/>
    </source>
</evidence>